<dbReference type="GO" id="GO:0015074">
    <property type="term" value="P:DNA integration"/>
    <property type="evidence" value="ECO:0007669"/>
    <property type="project" value="InterPro"/>
</dbReference>
<dbReference type="PANTHER" id="PTHR30349:SF41">
    <property type="entry name" value="INTEGRASE_RECOMBINASE PROTEIN MJ0367-RELATED"/>
    <property type="match status" value="1"/>
</dbReference>
<gene>
    <name evidence="5" type="ORF">ACPOL_6360</name>
</gene>
<evidence type="ECO:0000313" key="5">
    <source>
        <dbReference type="EMBL" id="AXC15594.1"/>
    </source>
</evidence>
<keyword evidence="3" id="KW-0233">DNA recombination</keyword>
<evidence type="ECO:0000256" key="2">
    <source>
        <dbReference type="ARBA" id="ARBA00023125"/>
    </source>
</evidence>
<dbReference type="RefSeq" id="WP_114210244.1">
    <property type="nucleotide sequence ID" value="NZ_CP030840.1"/>
</dbReference>
<dbReference type="InterPro" id="IPR011010">
    <property type="entry name" value="DNA_brk_join_enz"/>
</dbReference>
<dbReference type="GO" id="GO:0003677">
    <property type="term" value="F:DNA binding"/>
    <property type="evidence" value="ECO:0007669"/>
    <property type="project" value="UniProtKB-KW"/>
</dbReference>
<dbReference type="KEGG" id="abas:ACPOL_6360"/>
<keyword evidence="2" id="KW-0238">DNA-binding</keyword>
<sequence>MNLAESITLYITKRQAAGEKYYSPARVLRALSRSHGEIELASLTSDQVSCFLAGPRTGPATWRNKYGTLRVFFEHWLLREELHTVPLPPPAPKYTSSFVPYIYSVSELRLLLAAVPRCQQRDACLMSAPMFRTLLLLLYGTGMRIGEVLRLRGDDVDLGAGVITVRGTKFYKSRLVPLGPHVQAHLRSYLALPGRIDRNHQPLFQSRLHKAVRCQVVEIGFRRLCNLAGVRREDASLYQPRIHDLRHTFAVHRLTEWYQNGADVQLLLPVLSIYLGHVELHSTQRYLTMTPELLGEANRRFERYVCGGGDEQETER</sequence>
<dbReference type="PROSITE" id="PS51898">
    <property type="entry name" value="TYR_RECOMBINASE"/>
    <property type="match status" value="1"/>
</dbReference>
<protein>
    <submittedName>
        <fullName evidence="5">Mobile element protein</fullName>
    </submittedName>
</protein>
<dbReference type="Proteomes" id="UP000253606">
    <property type="component" value="Chromosome"/>
</dbReference>
<dbReference type="InterPro" id="IPR013762">
    <property type="entry name" value="Integrase-like_cat_sf"/>
</dbReference>
<comment type="similarity">
    <text evidence="1">Belongs to the 'phage' integrase family.</text>
</comment>
<name>A0A2Z5GA61_9BACT</name>
<organism evidence="5 6">
    <name type="scientific">Acidisarcina polymorpha</name>
    <dbReference type="NCBI Taxonomy" id="2211140"/>
    <lineage>
        <taxon>Bacteria</taxon>
        <taxon>Pseudomonadati</taxon>
        <taxon>Acidobacteriota</taxon>
        <taxon>Terriglobia</taxon>
        <taxon>Terriglobales</taxon>
        <taxon>Acidobacteriaceae</taxon>
        <taxon>Acidisarcina</taxon>
    </lineage>
</organism>
<dbReference type="SUPFAM" id="SSF56349">
    <property type="entry name" value="DNA breaking-rejoining enzymes"/>
    <property type="match status" value="1"/>
</dbReference>
<dbReference type="Pfam" id="PF00589">
    <property type="entry name" value="Phage_integrase"/>
    <property type="match status" value="1"/>
</dbReference>
<dbReference type="AlphaFoldDB" id="A0A2Z5GA61"/>
<dbReference type="GO" id="GO:0006310">
    <property type="term" value="P:DNA recombination"/>
    <property type="evidence" value="ECO:0007669"/>
    <property type="project" value="UniProtKB-KW"/>
</dbReference>
<dbReference type="PANTHER" id="PTHR30349">
    <property type="entry name" value="PHAGE INTEGRASE-RELATED"/>
    <property type="match status" value="1"/>
</dbReference>
<feature type="domain" description="Tyr recombinase" evidence="4">
    <location>
        <begin position="98"/>
        <end position="299"/>
    </location>
</feature>
<dbReference type="EMBL" id="CP030840">
    <property type="protein sequence ID" value="AXC15594.1"/>
    <property type="molecule type" value="Genomic_DNA"/>
</dbReference>
<accession>A0A2Z5GA61</accession>
<evidence type="ECO:0000256" key="1">
    <source>
        <dbReference type="ARBA" id="ARBA00008857"/>
    </source>
</evidence>
<keyword evidence="6" id="KW-1185">Reference proteome</keyword>
<dbReference type="InterPro" id="IPR002104">
    <property type="entry name" value="Integrase_catalytic"/>
</dbReference>
<dbReference type="OrthoDB" id="9766545at2"/>
<evidence type="ECO:0000256" key="3">
    <source>
        <dbReference type="ARBA" id="ARBA00023172"/>
    </source>
</evidence>
<dbReference type="Gene3D" id="1.10.443.10">
    <property type="entry name" value="Intergrase catalytic core"/>
    <property type="match status" value="1"/>
</dbReference>
<reference evidence="5 6" key="1">
    <citation type="journal article" date="2018" name="Front. Microbiol.">
        <title>Hydrolytic Capabilities as a Key to Environmental Success: Chitinolytic and Cellulolytic Acidobacteria From Acidic Sub-arctic Soils and Boreal Peatlands.</title>
        <authorList>
            <person name="Belova S.E."/>
            <person name="Ravin N.V."/>
            <person name="Pankratov T.A."/>
            <person name="Rakitin A.L."/>
            <person name="Ivanova A.A."/>
            <person name="Beletsky A.V."/>
            <person name="Mardanov A.V."/>
            <person name="Sinninghe Damste J.S."/>
            <person name="Dedysh S.N."/>
        </authorList>
    </citation>
    <scope>NUCLEOTIDE SEQUENCE [LARGE SCALE GENOMIC DNA]</scope>
    <source>
        <strain evidence="5 6">SBC82</strain>
    </source>
</reference>
<proteinExistence type="inferred from homology"/>
<evidence type="ECO:0000313" key="6">
    <source>
        <dbReference type="Proteomes" id="UP000253606"/>
    </source>
</evidence>
<evidence type="ECO:0000259" key="4">
    <source>
        <dbReference type="PROSITE" id="PS51898"/>
    </source>
</evidence>
<dbReference type="InterPro" id="IPR050090">
    <property type="entry name" value="Tyrosine_recombinase_XerCD"/>
</dbReference>